<dbReference type="SUPFAM" id="SSF51182">
    <property type="entry name" value="RmlC-like cupins"/>
    <property type="match status" value="1"/>
</dbReference>
<dbReference type="CDD" id="cd02233">
    <property type="entry name" value="cupin_HNL-like"/>
    <property type="match status" value="1"/>
</dbReference>
<evidence type="ECO:0000259" key="1">
    <source>
        <dbReference type="Pfam" id="PF07883"/>
    </source>
</evidence>
<dbReference type="AlphaFoldDB" id="A0A1B8G9V6"/>
<reference evidence="2 3" key="1">
    <citation type="submission" date="2016-03" db="EMBL/GenBank/DDBJ databases">
        <title>Comparative genomics of Pseudogymnoascus destructans, the fungus causing white-nose syndrome of bats.</title>
        <authorList>
            <person name="Palmer J.M."/>
            <person name="Drees K.P."/>
            <person name="Foster J.T."/>
            <person name="Lindner D.L."/>
        </authorList>
    </citation>
    <scope>NUCLEOTIDE SEQUENCE [LARGE SCALE GENOMIC DNA]</scope>
    <source>
        <strain evidence="2 3">UAMH 10579</strain>
    </source>
</reference>
<dbReference type="RefSeq" id="XP_018126334.1">
    <property type="nucleotide sequence ID" value="XM_018279062.2"/>
</dbReference>
<reference evidence="3" key="2">
    <citation type="journal article" date="2018" name="Nat. Commun.">
        <title>Extreme sensitivity to ultraviolet light in the fungal pathogen causing white-nose syndrome of bats.</title>
        <authorList>
            <person name="Palmer J.M."/>
            <person name="Drees K.P."/>
            <person name="Foster J.T."/>
            <person name="Lindner D.L."/>
        </authorList>
    </citation>
    <scope>NUCLEOTIDE SEQUENCE [LARGE SCALE GENOMIC DNA]</scope>
    <source>
        <strain evidence="3">UAMH 10579</strain>
    </source>
</reference>
<protein>
    <recommendedName>
        <fullName evidence="1">Cupin type-2 domain-containing protein</fullName>
    </recommendedName>
</protein>
<dbReference type="InterPro" id="IPR013096">
    <property type="entry name" value="Cupin_2"/>
</dbReference>
<dbReference type="STRING" id="342668.A0A1B8G9V6"/>
<dbReference type="OrthoDB" id="2096797at2759"/>
<keyword evidence="3" id="KW-1185">Reference proteome</keyword>
<sequence>MDTTKATTMKVVHNSRAGVPSVPGKTMGVFTGDVWLDQVIRQDNMSVVNVNFTPCSRTNWHRHEGGQLLRVTAGSGWICEKGDQPQRIAVGDVIWCPPGSHHWHGADDGSYMVHEAVTLGKIDWYEQVTDEEYAAKK</sequence>
<dbReference type="InterPro" id="IPR047263">
    <property type="entry name" value="HNL-like_cupin"/>
</dbReference>
<dbReference type="Gene3D" id="2.60.120.10">
    <property type="entry name" value="Jelly Rolls"/>
    <property type="match status" value="1"/>
</dbReference>
<dbReference type="PANTHER" id="PTHR43698:SF1">
    <property type="entry name" value="BLL4564 PROTEIN"/>
    <property type="match status" value="1"/>
</dbReference>
<evidence type="ECO:0000313" key="3">
    <source>
        <dbReference type="Proteomes" id="UP000091956"/>
    </source>
</evidence>
<name>A0A1B8G9V6_9PEZI</name>
<feature type="domain" description="Cupin type-2" evidence="1">
    <location>
        <begin position="53"/>
        <end position="108"/>
    </location>
</feature>
<dbReference type="Pfam" id="PF07883">
    <property type="entry name" value="Cupin_2"/>
    <property type="match status" value="1"/>
</dbReference>
<accession>A0A1B8G9V6</accession>
<dbReference type="GeneID" id="28843036"/>
<organism evidence="2 3">
    <name type="scientific">Pseudogymnoascus verrucosus</name>
    <dbReference type="NCBI Taxonomy" id="342668"/>
    <lineage>
        <taxon>Eukaryota</taxon>
        <taxon>Fungi</taxon>
        <taxon>Dikarya</taxon>
        <taxon>Ascomycota</taxon>
        <taxon>Pezizomycotina</taxon>
        <taxon>Leotiomycetes</taxon>
        <taxon>Thelebolales</taxon>
        <taxon>Thelebolaceae</taxon>
        <taxon>Pseudogymnoascus</taxon>
    </lineage>
</organism>
<dbReference type="InterPro" id="IPR014710">
    <property type="entry name" value="RmlC-like_jellyroll"/>
</dbReference>
<dbReference type="PANTHER" id="PTHR43698">
    <property type="entry name" value="RIBD C-TERMINAL DOMAIN CONTAINING PROTEIN"/>
    <property type="match status" value="1"/>
</dbReference>
<dbReference type="EMBL" id="KV460265">
    <property type="protein sequence ID" value="OBT92601.1"/>
    <property type="molecule type" value="Genomic_DNA"/>
</dbReference>
<proteinExistence type="predicted"/>
<dbReference type="Proteomes" id="UP000091956">
    <property type="component" value="Unassembled WGS sequence"/>
</dbReference>
<gene>
    <name evidence="2" type="ORF">VE01_09650</name>
</gene>
<dbReference type="InterPro" id="IPR011051">
    <property type="entry name" value="RmlC_Cupin_sf"/>
</dbReference>
<evidence type="ECO:0000313" key="2">
    <source>
        <dbReference type="EMBL" id="OBT92601.1"/>
    </source>
</evidence>